<proteinExistence type="predicted"/>
<evidence type="ECO:0000313" key="1">
    <source>
        <dbReference type="EMBL" id="KKM02672.1"/>
    </source>
</evidence>
<comment type="caution">
    <text evidence="1">The sequence shown here is derived from an EMBL/GenBank/DDBJ whole genome shotgun (WGS) entry which is preliminary data.</text>
</comment>
<reference evidence="1" key="1">
    <citation type="journal article" date="2015" name="Nature">
        <title>Complex archaea that bridge the gap between prokaryotes and eukaryotes.</title>
        <authorList>
            <person name="Spang A."/>
            <person name="Saw J.H."/>
            <person name="Jorgensen S.L."/>
            <person name="Zaremba-Niedzwiedzka K."/>
            <person name="Martijn J."/>
            <person name="Lind A.E."/>
            <person name="van Eijk R."/>
            <person name="Schleper C."/>
            <person name="Guy L."/>
            <person name="Ettema T.J."/>
        </authorList>
    </citation>
    <scope>NUCLEOTIDE SEQUENCE</scope>
</reference>
<dbReference type="Pfam" id="PF20213">
    <property type="entry name" value="DUF6573"/>
    <property type="match status" value="1"/>
</dbReference>
<dbReference type="InterPro" id="IPR046480">
    <property type="entry name" value="DUF6573"/>
</dbReference>
<dbReference type="AlphaFoldDB" id="A0A0F9HHP7"/>
<accession>A0A0F9HHP7</accession>
<gene>
    <name evidence="1" type="ORF">LCGC14_1782120</name>
</gene>
<name>A0A0F9HHP7_9ZZZZ</name>
<dbReference type="EMBL" id="LAZR01016868">
    <property type="protein sequence ID" value="KKM02672.1"/>
    <property type="molecule type" value="Genomic_DNA"/>
</dbReference>
<sequence length="94" mass="10844">MEPMFDNFDIIYCYTRKQAIEDGILIDVTITAQEAGFNWPVAITSAVWHRYIVPDEKLLNHGQCEQGRLWDVLVALLYASSQKSDSVIYFKVPF</sequence>
<organism evidence="1">
    <name type="scientific">marine sediment metagenome</name>
    <dbReference type="NCBI Taxonomy" id="412755"/>
    <lineage>
        <taxon>unclassified sequences</taxon>
        <taxon>metagenomes</taxon>
        <taxon>ecological metagenomes</taxon>
    </lineage>
</organism>
<protein>
    <submittedName>
        <fullName evidence="1">Uncharacterized protein</fullName>
    </submittedName>
</protein>